<dbReference type="InterPro" id="IPR036879">
    <property type="entry name" value="TF_MADSbox_sf"/>
</dbReference>
<name>A0A0D9V995_9ORYZ</name>
<protein>
    <recommendedName>
        <fullName evidence="6">MADS-box domain-containing protein</fullName>
    </recommendedName>
</protein>
<dbReference type="PROSITE" id="PS50066">
    <property type="entry name" value="MADS_BOX_2"/>
    <property type="match status" value="1"/>
</dbReference>
<dbReference type="Gramene" id="LPERR01G35620.1">
    <property type="protein sequence ID" value="LPERR01G35620.1"/>
    <property type="gene ID" value="LPERR01G35620"/>
</dbReference>
<accession>A0A0D9V995</accession>
<sequence>MPRTKLVLKLIESEKKRKATYKNRRDGLVQKVSQFATLCGVDAFLVCYGSDVAGGEVTTWPSDRATVVERIEKLRALRPEKIRQVHTTGSLLREDLAKQQRALIKVQQCGVYDILMPSSGYRFDELSLDGLNALYDALSVTLEMAHRRMATLRCGGGGDVVVGGHDDDDASSSAALVAVPAPAPYAVALPDHNSAVGPFDFPFVDAAHYYYPVLHDTMPMPLPVYHHLPSSCLSYPMPPPPPPLAAAAFDQGFMDSSSLYAAANVVHGGAGLGNPLLDDHSHGFAAGVGYGDDLLAHGFAIAAGAGAGYDLDPRMSAADVWQMNAISNPNDGVAFQLQNDLKGILPGGGNSGSNLRAGF</sequence>
<evidence type="ECO:0000256" key="5">
    <source>
        <dbReference type="ARBA" id="ARBA00023242"/>
    </source>
</evidence>
<keyword evidence="2" id="KW-0805">Transcription regulation</keyword>
<dbReference type="InterPro" id="IPR002100">
    <property type="entry name" value="TF_MADSbox"/>
</dbReference>
<evidence type="ECO:0000313" key="7">
    <source>
        <dbReference type="EnsemblPlants" id="LPERR01G35620.1"/>
    </source>
</evidence>
<organism evidence="7 8">
    <name type="scientific">Leersia perrieri</name>
    <dbReference type="NCBI Taxonomy" id="77586"/>
    <lineage>
        <taxon>Eukaryota</taxon>
        <taxon>Viridiplantae</taxon>
        <taxon>Streptophyta</taxon>
        <taxon>Embryophyta</taxon>
        <taxon>Tracheophyta</taxon>
        <taxon>Spermatophyta</taxon>
        <taxon>Magnoliopsida</taxon>
        <taxon>Liliopsida</taxon>
        <taxon>Poales</taxon>
        <taxon>Poaceae</taxon>
        <taxon>BOP clade</taxon>
        <taxon>Oryzoideae</taxon>
        <taxon>Oryzeae</taxon>
        <taxon>Oryzinae</taxon>
        <taxon>Leersia</taxon>
    </lineage>
</organism>
<keyword evidence="5" id="KW-0539">Nucleus</keyword>
<evidence type="ECO:0000256" key="3">
    <source>
        <dbReference type="ARBA" id="ARBA00023125"/>
    </source>
</evidence>
<dbReference type="SUPFAM" id="SSF55455">
    <property type="entry name" value="SRF-like"/>
    <property type="match status" value="1"/>
</dbReference>
<keyword evidence="8" id="KW-1185">Reference proteome</keyword>
<evidence type="ECO:0000256" key="1">
    <source>
        <dbReference type="ARBA" id="ARBA00004123"/>
    </source>
</evidence>
<dbReference type="STRING" id="77586.A0A0D9V995"/>
<evidence type="ECO:0000256" key="2">
    <source>
        <dbReference type="ARBA" id="ARBA00023015"/>
    </source>
</evidence>
<comment type="subcellular location">
    <subcellularLocation>
        <location evidence="1">Nucleus</location>
    </subcellularLocation>
</comment>
<evidence type="ECO:0000256" key="4">
    <source>
        <dbReference type="ARBA" id="ARBA00023163"/>
    </source>
</evidence>
<dbReference type="AlphaFoldDB" id="A0A0D9V995"/>
<dbReference type="GO" id="GO:0005634">
    <property type="term" value="C:nucleus"/>
    <property type="evidence" value="ECO:0007669"/>
    <property type="project" value="UniProtKB-SubCell"/>
</dbReference>
<dbReference type="Pfam" id="PF00319">
    <property type="entry name" value="SRF-TF"/>
    <property type="match status" value="1"/>
</dbReference>
<keyword evidence="3" id="KW-0238">DNA-binding</keyword>
<feature type="domain" description="MADS-box" evidence="6">
    <location>
        <begin position="1"/>
        <end position="50"/>
    </location>
</feature>
<dbReference type="HOGENOM" id="CLU_047329_0_0_1"/>
<evidence type="ECO:0000259" key="6">
    <source>
        <dbReference type="PROSITE" id="PS50066"/>
    </source>
</evidence>
<keyword evidence="4" id="KW-0804">Transcription</keyword>
<dbReference type="EnsemblPlants" id="LPERR01G35620.1">
    <property type="protein sequence ID" value="LPERR01G35620.1"/>
    <property type="gene ID" value="LPERR01G35620"/>
</dbReference>
<dbReference type="Gene3D" id="3.40.1810.10">
    <property type="entry name" value="Transcription factor, MADS-box"/>
    <property type="match status" value="1"/>
</dbReference>
<evidence type="ECO:0000313" key="8">
    <source>
        <dbReference type="Proteomes" id="UP000032180"/>
    </source>
</evidence>
<dbReference type="Proteomes" id="UP000032180">
    <property type="component" value="Chromosome 1"/>
</dbReference>
<reference evidence="8" key="2">
    <citation type="submission" date="2013-12" db="EMBL/GenBank/DDBJ databases">
        <authorList>
            <person name="Yu Y."/>
            <person name="Lee S."/>
            <person name="de Baynast K."/>
            <person name="Wissotski M."/>
            <person name="Liu L."/>
            <person name="Talag J."/>
            <person name="Goicoechea J."/>
            <person name="Angelova A."/>
            <person name="Jetty R."/>
            <person name="Kudrna D."/>
            <person name="Golser W."/>
            <person name="Rivera L."/>
            <person name="Zhang J."/>
            <person name="Wing R."/>
        </authorList>
    </citation>
    <scope>NUCLEOTIDE SEQUENCE</scope>
</reference>
<dbReference type="GO" id="GO:0046983">
    <property type="term" value="F:protein dimerization activity"/>
    <property type="evidence" value="ECO:0007669"/>
    <property type="project" value="InterPro"/>
</dbReference>
<dbReference type="GO" id="GO:0003677">
    <property type="term" value="F:DNA binding"/>
    <property type="evidence" value="ECO:0007669"/>
    <property type="project" value="UniProtKB-KW"/>
</dbReference>
<proteinExistence type="predicted"/>
<reference evidence="7" key="3">
    <citation type="submission" date="2015-04" db="UniProtKB">
        <authorList>
            <consortium name="EnsemblPlants"/>
        </authorList>
    </citation>
    <scope>IDENTIFICATION</scope>
</reference>
<dbReference type="eggNOG" id="KOG0014">
    <property type="taxonomic scope" value="Eukaryota"/>
</dbReference>
<dbReference type="SMART" id="SM00432">
    <property type="entry name" value="MADS"/>
    <property type="match status" value="1"/>
</dbReference>
<reference evidence="7 8" key="1">
    <citation type="submission" date="2012-08" db="EMBL/GenBank/DDBJ databases">
        <title>Oryza genome evolution.</title>
        <authorList>
            <person name="Wing R.A."/>
        </authorList>
    </citation>
    <scope>NUCLEOTIDE SEQUENCE</scope>
</reference>